<dbReference type="RefSeq" id="WP_127017870.1">
    <property type="nucleotide sequence ID" value="NZ_CP016379.1"/>
</dbReference>
<keyword evidence="2" id="KW-1185">Reference proteome</keyword>
<dbReference type="KEGG" id="aft:BBF96_14625"/>
<accession>A0A3S9T236</accession>
<evidence type="ECO:0000313" key="1">
    <source>
        <dbReference type="EMBL" id="AZR74512.1"/>
    </source>
</evidence>
<dbReference type="Proteomes" id="UP000267250">
    <property type="component" value="Chromosome"/>
</dbReference>
<evidence type="ECO:0000313" key="2">
    <source>
        <dbReference type="Proteomes" id="UP000267250"/>
    </source>
</evidence>
<name>A0A3S9T236_9FIRM</name>
<organism evidence="1 2">
    <name type="scientific">Anoxybacter fermentans</name>
    <dbReference type="NCBI Taxonomy" id="1323375"/>
    <lineage>
        <taxon>Bacteria</taxon>
        <taxon>Bacillati</taxon>
        <taxon>Bacillota</taxon>
        <taxon>Clostridia</taxon>
        <taxon>Halanaerobiales</taxon>
        <taxon>Anoxybacter</taxon>
    </lineage>
</organism>
<dbReference type="AlphaFoldDB" id="A0A3S9T236"/>
<gene>
    <name evidence="1" type="ORF">BBF96_14625</name>
</gene>
<protein>
    <submittedName>
        <fullName evidence="1">Uncharacterized protein</fullName>
    </submittedName>
</protein>
<proteinExistence type="predicted"/>
<reference evidence="1 2" key="1">
    <citation type="submission" date="2016-07" db="EMBL/GenBank/DDBJ databases">
        <title>Genome and transcriptome analysis of iron-reducing fermentative bacteria Anoxybacter fermentans.</title>
        <authorList>
            <person name="Zeng X."/>
            <person name="Shao Z."/>
        </authorList>
    </citation>
    <scope>NUCLEOTIDE SEQUENCE [LARGE SCALE GENOMIC DNA]</scope>
    <source>
        <strain evidence="1 2">DY22613</strain>
    </source>
</reference>
<dbReference type="EMBL" id="CP016379">
    <property type="protein sequence ID" value="AZR74512.1"/>
    <property type="molecule type" value="Genomic_DNA"/>
</dbReference>
<sequence length="90" mass="10456">MGNYYLILSNGSLEIVNDFLYICENNDDLLVYSKSGQLSFKKQDVVIYGNGEFWKNIMELFNCIERLIKRQVKDSVTKAIFLGYLMGRIT</sequence>